<proteinExistence type="predicted"/>
<reference evidence="1 2" key="2">
    <citation type="journal article" date="2022" name="Mol. Ecol. Resour.">
        <title>The genomes of chicory, endive, great burdock and yacon provide insights into Asteraceae paleo-polyploidization history and plant inulin production.</title>
        <authorList>
            <person name="Fan W."/>
            <person name="Wang S."/>
            <person name="Wang H."/>
            <person name="Wang A."/>
            <person name="Jiang F."/>
            <person name="Liu H."/>
            <person name="Zhao H."/>
            <person name="Xu D."/>
            <person name="Zhang Y."/>
        </authorList>
    </citation>
    <scope>NUCLEOTIDE SEQUENCE [LARGE SCALE GENOMIC DNA]</scope>
    <source>
        <strain evidence="2">cv. Niubang</strain>
    </source>
</reference>
<organism evidence="1 2">
    <name type="scientific">Arctium lappa</name>
    <name type="common">Greater burdock</name>
    <name type="synonym">Lappa major</name>
    <dbReference type="NCBI Taxonomy" id="4217"/>
    <lineage>
        <taxon>Eukaryota</taxon>
        <taxon>Viridiplantae</taxon>
        <taxon>Streptophyta</taxon>
        <taxon>Embryophyta</taxon>
        <taxon>Tracheophyta</taxon>
        <taxon>Spermatophyta</taxon>
        <taxon>Magnoliopsida</taxon>
        <taxon>eudicotyledons</taxon>
        <taxon>Gunneridae</taxon>
        <taxon>Pentapetalae</taxon>
        <taxon>asterids</taxon>
        <taxon>campanulids</taxon>
        <taxon>Asterales</taxon>
        <taxon>Asteraceae</taxon>
        <taxon>Carduoideae</taxon>
        <taxon>Cardueae</taxon>
        <taxon>Arctiinae</taxon>
        <taxon>Arctium</taxon>
    </lineage>
</organism>
<dbReference type="EMBL" id="CM042049">
    <property type="protein sequence ID" value="KAI3746719.1"/>
    <property type="molecule type" value="Genomic_DNA"/>
</dbReference>
<reference evidence="2" key="1">
    <citation type="journal article" date="2022" name="Mol. Ecol. Resour.">
        <title>The genomes of chicory, endive, great burdock and yacon provide insights into Asteraceae palaeo-polyploidization history and plant inulin production.</title>
        <authorList>
            <person name="Fan W."/>
            <person name="Wang S."/>
            <person name="Wang H."/>
            <person name="Wang A."/>
            <person name="Jiang F."/>
            <person name="Liu H."/>
            <person name="Zhao H."/>
            <person name="Xu D."/>
            <person name="Zhang Y."/>
        </authorList>
    </citation>
    <scope>NUCLEOTIDE SEQUENCE [LARGE SCALE GENOMIC DNA]</scope>
    <source>
        <strain evidence="2">cv. Niubang</strain>
    </source>
</reference>
<accession>A0ACB9DJA2</accession>
<dbReference type="Proteomes" id="UP001055879">
    <property type="component" value="Linkage Group LG03"/>
</dbReference>
<protein>
    <submittedName>
        <fullName evidence="1">Uncharacterized protein</fullName>
    </submittedName>
</protein>
<keyword evidence="2" id="KW-1185">Reference proteome</keyword>
<evidence type="ECO:0000313" key="1">
    <source>
        <dbReference type="EMBL" id="KAI3746719.1"/>
    </source>
</evidence>
<evidence type="ECO:0000313" key="2">
    <source>
        <dbReference type="Proteomes" id="UP001055879"/>
    </source>
</evidence>
<comment type="caution">
    <text evidence="1">The sequence shown here is derived from an EMBL/GenBank/DDBJ whole genome shotgun (WGS) entry which is preliminary data.</text>
</comment>
<gene>
    <name evidence="1" type="ORF">L6452_09158</name>
</gene>
<sequence>MADPIDPVVDVALISPNSYLSLTPNNYNIDFLKFRCKHQIVFEILSRHLLCRALTATVEVPVIYLQQVWHTIKYISDKRNKIEKLEAFVDTIPLALTTNSLLLLLNLPDAIFYDRATFKPEIPYDQLLREVHALGYDGSLTKVTAFNRRHLLPIWFTFFIILNCCLSSNTKYIDQCSTTFLCIFHGVTYHRQNFIPYMRFLQLAIDQLMTSNSQIPRRRSHQVCTSHKMRLIVNEPKDNPNLHPIPIPNTLLAYARPTTPSVEFHRNIIDQQASVVRPAPAGPTHGAQPERR</sequence>
<name>A0ACB9DJA2_ARCLA</name>